<dbReference type="Proteomes" id="UP000298860">
    <property type="component" value="Unassembled WGS sequence"/>
</dbReference>
<evidence type="ECO:0000256" key="1">
    <source>
        <dbReference type="SAM" id="SignalP"/>
    </source>
</evidence>
<proteinExistence type="predicted"/>
<feature type="chain" id="PRO_5038465902" description="Right handed beta helix domain-containing protein" evidence="1">
    <location>
        <begin position="26"/>
        <end position="280"/>
    </location>
</feature>
<keyword evidence="3" id="KW-1185">Reference proteome</keyword>
<feature type="signal peptide" evidence="1">
    <location>
        <begin position="1"/>
        <end position="25"/>
    </location>
</feature>
<dbReference type="InterPro" id="IPR012334">
    <property type="entry name" value="Pectin_lyas_fold"/>
</dbReference>
<comment type="caution">
    <text evidence="2">The sequence shown here is derived from an EMBL/GenBank/DDBJ whole genome shotgun (WGS) entry which is preliminary data.</text>
</comment>
<dbReference type="SUPFAM" id="SSF51126">
    <property type="entry name" value="Pectin lyase-like"/>
    <property type="match status" value="1"/>
</dbReference>
<accession>A0A4D4J198</accession>
<sequence>MHTGLRRAMGAAALAAGLAAGIVTAVPGAGHAATAAWVPCGDTAALVAAIEAANDVGGGMIWLAPRCTYRLTAPAAVEHGPSGLPVIGGRVWISGFRSTITRPAGTPLFRIAEVAPFGDLTLSGVTVSGGVASAGPPGADLGGGILNHGHLTLISARVLGNTARQGGGIADEGGTAELDGTEVAGNNAVADGGGIHQHFGALSVLRGAVDRNVAGLDGGGIAVVGGTALLRHSSAIGNIAGGQGGGLRVDDGVVQLDDSRVTRNASASDCFPAEEIPGCA</sequence>
<dbReference type="EMBL" id="BJFL01000007">
    <property type="protein sequence ID" value="GDY30405.1"/>
    <property type="molecule type" value="Genomic_DNA"/>
</dbReference>
<dbReference type="InterPro" id="IPR011050">
    <property type="entry name" value="Pectin_lyase_fold/virulence"/>
</dbReference>
<evidence type="ECO:0000313" key="3">
    <source>
        <dbReference type="Proteomes" id="UP000298860"/>
    </source>
</evidence>
<reference evidence="3" key="1">
    <citation type="submission" date="2019-04" db="EMBL/GenBank/DDBJ databases">
        <title>Draft genome sequence of Pseudonocardiaceae bacterium SL3-2-4.</title>
        <authorList>
            <person name="Ningsih F."/>
            <person name="Yokota A."/>
            <person name="Sakai Y."/>
            <person name="Nanatani K."/>
            <person name="Yabe S."/>
            <person name="Oetari A."/>
            <person name="Sjamsuridzal W."/>
        </authorList>
    </citation>
    <scope>NUCLEOTIDE SEQUENCE [LARGE SCALE GENOMIC DNA]</scope>
    <source>
        <strain evidence="3">SL3-2-4</strain>
    </source>
</reference>
<dbReference type="Gene3D" id="2.160.20.10">
    <property type="entry name" value="Single-stranded right-handed beta-helix, Pectin lyase-like"/>
    <property type="match status" value="1"/>
</dbReference>
<gene>
    <name evidence="2" type="ORF">GTS_20380</name>
</gene>
<organism evidence="2 3">
    <name type="scientific">Gandjariella thermophila</name>
    <dbReference type="NCBI Taxonomy" id="1931992"/>
    <lineage>
        <taxon>Bacteria</taxon>
        <taxon>Bacillati</taxon>
        <taxon>Actinomycetota</taxon>
        <taxon>Actinomycetes</taxon>
        <taxon>Pseudonocardiales</taxon>
        <taxon>Pseudonocardiaceae</taxon>
        <taxon>Gandjariella</taxon>
    </lineage>
</organism>
<dbReference type="OrthoDB" id="3403180at2"/>
<dbReference type="AlphaFoldDB" id="A0A4D4J198"/>
<name>A0A4D4J198_9PSEU</name>
<keyword evidence="1" id="KW-0732">Signal</keyword>
<evidence type="ECO:0000313" key="2">
    <source>
        <dbReference type="EMBL" id="GDY30405.1"/>
    </source>
</evidence>
<evidence type="ECO:0008006" key="4">
    <source>
        <dbReference type="Google" id="ProtNLM"/>
    </source>
</evidence>
<protein>
    <recommendedName>
        <fullName evidence="4">Right handed beta helix domain-containing protein</fullName>
    </recommendedName>
</protein>
<dbReference type="RefSeq" id="WP_137813522.1">
    <property type="nucleotide sequence ID" value="NZ_BJFL01000007.1"/>
</dbReference>